<keyword evidence="2" id="KW-1185">Reference proteome</keyword>
<evidence type="ECO:0008006" key="3">
    <source>
        <dbReference type="Google" id="ProtNLM"/>
    </source>
</evidence>
<dbReference type="AlphaFoldDB" id="A0A8T3DJD9"/>
<dbReference type="GO" id="GO:0005829">
    <property type="term" value="C:cytosol"/>
    <property type="evidence" value="ECO:0007669"/>
    <property type="project" value="TreeGrafter"/>
</dbReference>
<evidence type="ECO:0000313" key="1">
    <source>
        <dbReference type="EMBL" id="KAI1895148.1"/>
    </source>
</evidence>
<accession>A0A8T3DJD9</accession>
<comment type="caution">
    <text evidence="1">The sequence shown here is derived from an EMBL/GenBank/DDBJ whole genome shotgun (WGS) entry which is preliminary data.</text>
</comment>
<protein>
    <recommendedName>
        <fullName evidence="3">Cytosolic 5'-nucleotidase 1A</fullName>
    </recommendedName>
</protein>
<dbReference type="OrthoDB" id="9994138at2759"/>
<dbReference type="Proteomes" id="UP000829720">
    <property type="component" value="Unassembled WGS sequence"/>
</dbReference>
<reference evidence="1" key="1">
    <citation type="submission" date="2021-01" db="EMBL/GenBank/DDBJ databases">
        <authorList>
            <person name="Zahm M."/>
            <person name="Roques C."/>
            <person name="Cabau C."/>
            <person name="Klopp C."/>
            <person name="Donnadieu C."/>
            <person name="Jouanno E."/>
            <person name="Lampietro C."/>
            <person name="Louis A."/>
            <person name="Herpin A."/>
            <person name="Echchiki A."/>
            <person name="Berthelot C."/>
            <person name="Parey E."/>
            <person name="Roest-Crollius H."/>
            <person name="Braasch I."/>
            <person name="Postlethwait J."/>
            <person name="Bobe J."/>
            <person name="Montfort J."/>
            <person name="Bouchez O."/>
            <person name="Begum T."/>
            <person name="Mejri S."/>
            <person name="Adams A."/>
            <person name="Chen W.-J."/>
            <person name="Guiguen Y."/>
        </authorList>
    </citation>
    <scope>NUCLEOTIDE SEQUENCE</scope>
    <source>
        <tissue evidence="1">Blood</tissue>
    </source>
</reference>
<dbReference type="InterPro" id="IPR010394">
    <property type="entry name" value="5-nucleotidase"/>
</dbReference>
<dbReference type="PANTHER" id="PTHR31367:SF5">
    <property type="entry name" value="CYTOSOLIC 5'-NUCLEOTIDASE 1A"/>
    <property type="match status" value="1"/>
</dbReference>
<dbReference type="GO" id="GO:0000166">
    <property type="term" value="F:nucleotide binding"/>
    <property type="evidence" value="ECO:0007669"/>
    <property type="project" value="InterPro"/>
</dbReference>
<dbReference type="GO" id="GO:0008253">
    <property type="term" value="F:5'-nucleotidase activity"/>
    <property type="evidence" value="ECO:0007669"/>
    <property type="project" value="InterPro"/>
</dbReference>
<proteinExistence type="predicted"/>
<dbReference type="GO" id="GO:0000287">
    <property type="term" value="F:magnesium ion binding"/>
    <property type="evidence" value="ECO:0007669"/>
    <property type="project" value="InterPro"/>
</dbReference>
<sequence>MTVNAHLRELYPDANGWNLCKIIVLNDCTLTAVQLTERIQEHGLQIEGIRSGDEWPEAKLYLFTDVVKVKKAIGKGFEAAHVCKTEDAVTIVISSSALFNTDDDQQSVKPGAAFPFVKAMMTVNTSLRRLYPDSTEVFNIVLLNDDQTPSAEEKLRESIGTHDLEIQEIHSIGGDNPVPYLKALRAKLYLCMDTERAKEAITKGFAAAVMFKPRELILDLFSDAPLRVAFDGDAVVFCDESERAMHQQGLEAFLRHEQEKEDIPLEKGPLTCFLEALGMLQQKLHAEDCPIRTYLVTSRDATTSGARVMKTLKSWGLQFDETHFLAGAPKGPVLETICPHIFFDDQKRHIESAQEHGIIAAHVPYGIKNE</sequence>
<evidence type="ECO:0000313" key="2">
    <source>
        <dbReference type="Proteomes" id="UP000829720"/>
    </source>
</evidence>
<gene>
    <name evidence="1" type="ORF">AGOR_G00103320</name>
</gene>
<name>A0A8T3DJD9_9TELE</name>
<dbReference type="EMBL" id="JAERUA010000009">
    <property type="protein sequence ID" value="KAI1895148.1"/>
    <property type="molecule type" value="Genomic_DNA"/>
</dbReference>
<dbReference type="Pfam" id="PF06189">
    <property type="entry name" value="5-nucleotidase"/>
    <property type="match status" value="1"/>
</dbReference>
<dbReference type="PANTHER" id="PTHR31367">
    <property type="entry name" value="CYTOSOLIC 5'-NUCLEOTIDASE 1 FAMILY MEMBER"/>
    <property type="match status" value="1"/>
</dbReference>
<dbReference type="GO" id="GO:0009117">
    <property type="term" value="P:nucleotide metabolic process"/>
    <property type="evidence" value="ECO:0007669"/>
    <property type="project" value="InterPro"/>
</dbReference>
<organism evidence="1 2">
    <name type="scientific">Albula goreensis</name>
    <dbReference type="NCBI Taxonomy" id="1534307"/>
    <lineage>
        <taxon>Eukaryota</taxon>
        <taxon>Metazoa</taxon>
        <taxon>Chordata</taxon>
        <taxon>Craniata</taxon>
        <taxon>Vertebrata</taxon>
        <taxon>Euteleostomi</taxon>
        <taxon>Actinopterygii</taxon>
        <taxon>Neopterygii</taxon>
        <taxon>Teleostei</taxon>
        <taxon>Albuliformes</taxon>
        <taxon>Albulidae</taxon>
        <taxon>Albula</taxon>
    </lineage>
</organism>
<dbReference type="GO" id="GO:0046085">
    <property type="term" value="P:adenosine metabolic process"/>
    <property type="evidence" value="ECO:0007669"/>
    <property type="project" value="TreeGrafter"/>
</dbReference>